<evidence type="ECO:0000313" key="2">
    <source>
        <dbReference type="EMBL" id="CEO50151.1"/>
    </source>
</evidence>
<dbReference type="AlphaFoldDB" id="A0A0B7K658"/>
<sequence>MPGAEKKWGPLEERDLAMAVILTQHGERPKYDWVRIQEMMEAWGYTFSRDAITQRWSKKIMKDFKERHGADAAKSGPSVSAASTPQKVTPRKRTAKPKVVKDEDDSDSEKKVKPVSAKKRKLAKESDDDSDRETQKAAPGDVDFDSGV</sequence>
<feature type="compositionally biased region" description="Basic residues" evidence="1">
    <location>
        <begin position="89"/>
        <end position="98"/>
    </location>
</feature>
<name>A0A0B7K658_BIOOC</name>
<feature type="region of interest" description="Disordered" evidence="1">
    <location>
        <begin position="65"/>
        <end position="148"/>
    </location>
</feature>
<evidence type="ECO:0000256" key="1">
    <source>
        <dbReference type="SAM" id="MobiDB-lite"/>
    </source>
</evidence>
<protein>
    <recommendedName>
        <fullName evidence="3">Myb-like domain-containing protein</fullName>
    </recommendedName>
</protein>
<organism evidence="2">
    <name type="scientific">Bionectria ochroleuca</name>
    <name type="common">Gliocladium roseum</name>
    <dbReference type="NCBI Taxonomy" id="29856"/>
    <lineage>
        <taxon>Eukaryota</taxon>
        <taxon>Fungi</taxon>
        <taxon>Dikarya</taxon>
        <taxon>Ascomycota</taxon>
        <taxon>Pezizomycotina</taxon>
        <taxon>Sordariomycetes</taxon>
        <taxon>Hypocreomycetidae</taxon>
        <taxon>Hypocreales</taxon>
        <taxon>Bionectriaceae</taxon>
        <taxon>Clonostachys</taxon>
    </lineage>
</organism>
<dbReference type="EMBL" id="CDPU01000017">
    <property type="protein sequence ID" value="CEO50151.1"/>
    <property type="molecule type" value="Genomic_DNA"/>
</dbReference>
<feature type="compositionally biased region" description="Polar residues" evidence="1">
    <location>
        <begin position="77"/>
        <end position="87"/>
    </location>
</feature>
<proteinExistence type="predicted"/>
<accession>A0A0B7K658</accession>
<reference evidence="2" key="1">
    <citation type="submission" date="2015-01" db="EMBL/GenBank/DDBJ databases">
        <authorList>
            <person name="Durling Mikael"/>
        </authorList>
    </citation>
    <scope>NUCLEOTIDE SEQUENCE</scope>
</reference>
<evidence type="ECO:0008006" key="3">
    <source>
        <dbReference type="Google" id="ProtNLM"/>
    </source>
</evidence>
<gene>
    <name evidence="2" type="ORF">BN869_000006208_1</name>
</gene>